<evidence type="ECO:0000313" key="3">
    <source>
        <dbReference type="Proteomes" id="UP001302321"/>
    </source>
</evidence>
<proteinExistence type="predicted"/>
<reference evidence="2" key="2">
    <citation type="submission" date="2023-05" db="EMBL/GenBank/DDBJ databases">
        <authorList>
            <consortium name="Lawrence Berkeley National Laboratory"/>
            <person name="Steindorff A."/>
            <person name="Hensen N."/>
            <person name="Bonometti L."/>
            <person name="Westerberg I."/>
            <person name="Brannstrom I.O."/>
            <person name="Guillou S."/>
            <person name="Cros-Aarteil S."/>
            <person name="Calhoun S."/>
            <person name="Haridas S."/>
            <person name="Kuo A."/>
            <person name="Mondo S."/>
            <person name="Pangilinan J."/>
            <person name="Riley R."/>
            <person name="Labutti K."/>
            <person name="Andreopoulos B."/>
            <person name="Lipzen A."/>
            <person name="Chen C."/>
            <person name="Yanf M."/>
            <person name="Daum C."/>
            <person name="Ng V."/>
            <person name="Clum A."/>
            <person name="Ohm R."/>
            <person name="Martin F."/>
            <person name="Silar P."/>
            <person name="Natvig D."/>
            <person name="Lalanne C."/>
            <person name="Gautier V."/>
            <person name="Ament-Velasquez S.L."/>
            <person name="Kruys A."/>
            <person name="Hutchinson M.I."/>
            <person name="Powell A.J."/>
            <person name="Barry K."/>
            <person name="Miller A.N."/>
            <person name="Grigoriev I.V."/>
            <person name="Debuchy R."/>
            <person name="Gladieux P."/>
            <person name="Thoren M.H."/>
            <person name="Johannesson H."/>
        </authorList>
    </citation>
    <scope>NUCLEOTIDE SEQUENCE</scope>
    <source>
        <strain evidence="2">CBS 892.96</strain>
    </source>
</reference>
<dbReference type="EMBL" id="MU866236">
    <property type="protein sequence ID" value="KAK4175392.1"/>
    <property type="molecule type" value="Genomic_DNA"/>
</dbReference>
<organism evidence="2 3">
    <name type="scientific">Triangularia setosa</name>
    <dbReference type="NCBI Taxonomy" id="2587417"/>
    <lineage>
        <taxon>Eukaryota</taxon>
        <taxon>Fungi</taxon>
        <taxon>Dikarya</taxon>
        <taxon>Ascomycota</taxon>
        <taxon>Pezizomycotina</taxon>
        <taxon>Sordariomycetes</taxon>
        <taxon>Sordariomycetidae</taxon>
        <taxon>Sordariales</taxon>
        <taxon>Podosporaceae</taxon>
        <taxon>Triangularia</taxon>
    </lineage>
</organism>
<comment type="caution">
    <text evidence="2">The sequence shown here is derived from an EMBL/GenBank/DDBJ whole genome shotgun (WGS) entry which is preliminary data.</text>
</comment>
<keyword evidence="1" id="KW-1133">Transmembrane helix</keyword>
<dbReference type="Proteomes" id="UP001302321">
    <property type="component" value="Unassembled WGS sequence"/>
</dbReference>
<sequence length="109" mass="12528">MTPNKRPRITLPLFPYILWGVLEPLSIMNTSLTETRGVLTLDLIHALLRVIICRSSNATLVKGYLWVMLIAHDFPWIVCAIIGNHLARDWWRMGLEEERAIMYNAALVV</sequence>
<keyword evidence="3" id="KW-1185">Reference proteome</keyword>
<accession>A0AAN6W746</accession>
<feature type="transmembrane region" description="Helical" evidence="1">
    <location>
        <begin position="64"/>
        <end position="83"/>
    </location>
</feature>
<evidence type="ECO:0000313" key="2">
    <source>
        <dbReference type="EMBL" id="KAK4175392.1"/>
    </source>
</evidence>
<reference evidence="2" key="1">
    <citation type="journal article" date="2023" name="Mol. Phylogenet. Evol.">
        <title>Genome-scale phylogeny and comparative genomics of the fungal order Sordariales.</title>
        <authorList>
            <person name="Hensen N."/>
            <person name="Bonometti L."/>
            <person name="Westerberg I."/>
            <person name="Brannstrom I.O."/>
            <person name="Guillou S."/>
            <person name="Cros-Aarteil S."/>
            <person name="Calhoun S."/>
            <person name="Haridas S."/>
            <person name="Kuo A."/>
            <person name="Mondo S."/>
            <person name="Pangilinan J."/>
            <person name="Riley R."/>
            <person name="LaButti K."/>
            <person name="Andreopoulos B."/>
            <person name="Lipzen A."/>
            <person name="Chen C."/>
            <person name="Yan M."/>
            <person name="Daum C."/>
            <person name="Ng V."/>
            <person name="Clum A."/>
            <person name="Steindorff A."/>
            <person name="Ohm R.A."/>
            <person name="Martin F."/>
            <person name="Silar P."/>
            <person name="Natvig D.O."/>
            <person name="Lalanne C."/>
            <person name="Gautier V."/>
            <person name="Ament-Velasquez S.L."/>
            <person name="Kruys A."/>
            <person name="Hutchinson M.I."/>
            <person name="Powell A.J."/>
            <person name="Barry K."/>
            <person name="Miller A.N."/>
            <person name="Grigoriev I.V."/>
            <person name="Debuchy R."/>
            <person name="Gladieux P."/>
            <person name="Hiltunen Thoren M."/>
            <person name="Johannesson H."/>
        </authorList>
    </citation>
    <scope>NUCLEOTIDE SEQUENCE</scope>
    <source>
        <strain evidence="2">CBS 892.96</strain>
    </source>
</reference>
<keyword evidence="1" id="KW-0472">Membrane</keyword>
<name>A0AAN6W746_9PEZI</name>
<keyword evidence="1" id="KW-0812">Transmembrane</keyword>
<protein>
    <submittedName>
        <fullName evidence="2">Uncharacterized protein</fullName>
    </submittedName>
</protein>
<gene>
    <name evidence="2" type="ORF">QBC36DRAFT_312046</name>
</gene>
<dbReference type="AlphaFoldDB" id="A0AAN6W746"/>
<evidence type="ECO:0000256" key="1">
    <source>
        <dbReference type="SAM" id="Phobius"/>
    </source>
</evidence>